<gene>
    <name evidence="1" type="ORF">AVEN_239238_1</name>
</gene>
<dbReference type="EMBL" id="BGPR01003293">
    <property type="protein sequence ID" value="GBM86205.1"/>
    <property type="molecule type" value="Genomic_DNA"/>
</dbReference>
<evidence type="ECO:0000313" key="1">
    <source>
        <dbReference type="EMBL" id="GBM86205.1"/>
    </source>
</evidence>
<keyword evidence="2" id="KW-1185">Reference proteome</keyword>
<protein>
    <submittedName>
        <fullName evidence="1">Uncharacterized protein</fullName>
    </submittedName>
</protein>
<sequence length="119" mass="12684">MAAEVCDIANATYLAAILPFDIGDLASVGDVKRLLVSGFRPHAILGALSFAPSVTICTTDFTHTRLASTADLWCDRVSNPLLSNPEADNLPPGHLGLLGWNQKPQNYLVLVAGEWKGVP</sequence>
<reference evidence="1 2" key="1">
    <citation type="journal article" date="2019" name="Sci. Rep.">
        <title>Orb-weaving spider Araneus ventricosus genome elucidates the spidroin gene catalogue.</title>
        <authorList>
            <person name="Kono N."/>
            <person name="Nakamura H."/>
            <person name="Ohtoshi R."/>
            <person name="Moran D.A.P."/>
            <person name="Shinohara A."/>
            <person name="Yoshida Y."/>
            <person name="Fujiwara M."/>
            <person name="Mori M."/>
            <person name="Tomita M."/>
            <person name="Arakawa K."/>
        </authorList>
    </citation>
    <scope>NUCLEOTIDE SEQUENCE [LARGE SCALE GENOMIC DNA]</scope>
</reference>
<dbReference type="AlphaFoldDB" id="A0A4Y2J8D4"/>
<evidence type="ECO:0000313" key="2">
    <source>
        <dbReference type="Proteomes" id="UP000499080"/>
    </source>
</evidence>
<accession>A0A4Y2J8D4</accession>
<dbReference type="Proteomes" id="UP000499080">
    <property type="component" value="Unassembled WGS sequence"/>
</dbReference>
<comment type="caution">
    <text evidence="1">The sequence shown here is derived from an EMBL/GenBank/DDBJ whole genome shotgun (WGS) entry which is preliminary data.</text>
</comment>
<organism evidence="1 2">
    <name type="scientific">Araneus ventricosus</name>
    <name type="common">Orbweaver spider</name>
    <name type="synonym">Epeira ventricosa</name>
    <dbReference type="NCBI Taxonomy" id="182803"/>
    <lineage>
        <taxon>Eukaryota</taxon>
        <taxon>Metazoa</taxon>
        <taxon>Ecdysozoa</taxon>
        <taxon>Arthropoda</taxon>
        <taxon>Chelicerata</taxon>
        <taxon>Arachnida</taxon>
        <taxon>Araneae</taxon>
        <taxon>Araneomorphae</taxon>
        <taxon>Entelegynae</taxon>
        <taxon>Araneoidea</taxon>
        <taxon>Araneidae</taxon>
        <taxon>Araneus</taxon>
    </lineage>
</organism>
<name>A0A4Y2J8D4_ARAVE</name>
<proteinExistence type="predicted"/>